<name>A0ABU1AH73_9BACT</name>
<dbReference type="EMBL" id="JARXIC010000001">
    <property type="protein sequence ID" value="MDQ8192983.1"/>
    <property type="molecule type" value="Genomic_DNA"/>
</dbReference>
<evidence type="ECO:0000313" key="2">
    <source>
        <dbReference type="Proteomes" id="UP001243717"/>
    </source>
</evidence>
<protein>
    <submittedName>
        <fullName evidence="1">PEP-CTERM sorting domain-containing protein</fullName>
    </submittedName>
</protein>
<proteinExistence type="predicted"/>
<accession>A0ABU1AH73</accession>
<sequence length="250" mass="26705">MKNNSKLIWRGATTSVILLTLGFSVSSLSGDVVVAKYQFDGGSAISTDTDSFTLAGDYSISSVSQPNLTNGQQPMGYDVDDENVYFFSGGTADSLANSITYNDFHSFTLETGGNFVSLDSLDFDQGFVSTHPTLSFSVAVLSSFDGFATAGTVLDSFTISDSSFENGGSAIESRTIDLSGITELQNVSTDIEFRIYFYDNSSANDRSHTIDNITLTASSVVIPEPSSMALIFAVVSFGSTLLMRRGKRNA</sequence>
<gene>
    <name evidence="1" type="ORF">QEH59_01000</name>
</gene>
<reference evidence="1 2" key="1">
    <citation type="submission" date="2023-04" db="EMBL/GenBank/DDBJ databases">
        <title>A novel bacteria isolated from coastal sediment.</title>
        <authorList>
            <person name="Liu X.-J."/>
            <person name="Du Z.-J."/>
        </authorList>
    </citation>
    <scope>NUCLEOTIDE SEQUENCE [LARGE SCALE GENOMIC DNA]</scope>
    <source>
        <strain evidence="1 2">SDUM461004</strain>
    </source>
</reference>
<keyword evidence="2" id="KW-1185">Reference proteome</keyword>
<organism evidence="1 2">
    <name type="scientific">Thalassobacterium sedimentorum</name>
    <dbReference type="NCBI Taxonomy" id="3041258"/>
    <lineage>
        <taxon>Bacteria</taxon>
        <taxon>Pseudomonadati</taxon>
        <taxon>Verrucomicrobiota</taxon>
        <taxon>Opitutia</taxon>
        <taxon>Puniceicoccales</taxon>
        <taxon>Coraliomargaritaceae</taxon>
        <taxon>Thalassobacterium</taxon>
    </lineage>
</organism>
<dbReference type="RefSeq" id="WP_308983491.1">
    <property type="nucleotide sequence ID" value="NZ_JARXIC010000001.1"/>
</dbReference>
<dbReference type="NCBIfam" id="TIGR02595">
    <property type="entry name" value="PEP_CTERM"/>
    <property type="match status" value="1"/>
</dbReference>
<dbReference type="InterPro" id="IPR013424">
    <property type="entry name" value="Ice-binding_C"/>
</dbReference>
<evidence type="ECO:0000313" key="1">
    <source>
        <dbReference type="EMBL" id="MDQ8192983.1"/>
    </source>
</evidence>
<comment type="caution">
    <text evidence="1">The sequence shown here is derived from an EMBL/GenBank/DDBJ whole genome shotgun (WGS) entry which is preliminary data.</text>
</comment>
<dbReference type="Proteomes" id="UP001243717">
    <property type="component" value="Unassembled WGS sequence"/>
</dbReference>